<dbReference type="EMBL" id="JBHUMF010000016">
    <property type="protein sequence ID" value="MFD2680649.1"/>
    <property type="molecule type" value="Genomic_DNA"/>
</dbReference>
<reference evidence="2" key="1">
    <citation type="journal article" date="2019" name="Int. J. Syst. Evol. Microbiol.">
        <title>The Global Catalogue of Microorganisms (GCM) 10K type strain sequencing project: providing services to taxonomists for standard genome sequencing and annotation.</title>
        <authorList>
            <consortium name="The Broad Institute Genomics Platform"/>
            <consortium name="The Broad Institute Genome Sequencing Center for Infectious Disease"/>
            <person name="Wu L."/>
            <person name="Ma J."/>
        </authorList>
    </citation>
    <scope>NUCLEOTIDE SEQUENCE [LARGE SCALE GENOMIC DNA]</scope>
    <source>
        <strain evidence="2">KCTC 3913</strain>
    </source>
</reference>
<comment type="caution">
    <text evidence="1">The sequence shown here is derived from an EMBL/GenBank/DDBJ whole genome shotgun (WGS) entry which is preliminary data.</text>
</comment>
<proteinExistence type="predicted"/>
<dbReference type="Proteomes" id="UP001597506">
    <property type="component" value="Unassembled WGS sequence"/>
</dbReference>
<accession>A0ABW5RRN0</accession>
<dbReference type="InterPro" id="IPR058870">
    <property type="entry name" value="YuzC"/>
</dbReference>
<keyword evidence="2" id="KW-1185">Reference proteome</keyword>
<evidence type="ECO:0000313" key="1">
    <source>
        <dbReference type="EMBL" id="MFD2680649.1"/>
    </source>
</evidence>
<sequence length="130" mass="15131">MYRYHPFYPPSQRPCSQNLYRPQYFHPYNRNYPPVDTNIFMSSAQKTLALMNDAQTLLNHIGNSNDFAYKLMNAAQQSKMKEVNKLIRSTGVKVQPTVHINPDGLQIVFDEKLGVIDCCHVTVIVRWREN</sequence>
<dbReference type="RefSeq" id="WP_377934244.1">
    <property type="nucleotide sequence ID" value="NZ_JBHUMF010000016.1"/>
</dbReference>
<dbReference type="Pfam" id="PF26344">
    <property type="entry name" value="YuzC"/>
    <property type="match status" value="1"/>
</dbReference>
<organism evidence="1 2">
    <name type="scientific">Bacillus seohaeanensis</name>
    <dbReference type="NCBI Taxonomy" id="284580"/>
    <lineage>
        <taxon>Bacteria</taxon>
        <taxon>Bacillati</taxon>
        <taxon>Bacillota</taxon>
        <taxon>Bacilli</taxon>
        <taxon>Bacillales</taxon>
        <taxon>Bacillaceae</taxon>
        <taxon>Bacillus</taxon>
    </lineage>
</organism>
<protein>
    <submittedName>
        <fullName evidence="1">Uncharacterized protein</fullName>
    </submittedName>
</protein>
<name>A0ABW5RRN0_9BACI</name>
<gene>
    <name evidence="1" type="ORF">ACFSUL_07745</name>
</gene>
<evidence type="ECO:0000313" key="2">
    <source>
        <dbReference type="Proteomes" id="UP001597506"/>
    </source>
</evidence>